<evidence type="ECO:0000256" key="6">
    <source>
        <dbReference type="ARBA" id="ARBA00023136"/>
    </source>
</evidence>
<reference evidence="10" key="1">
    <citation type="submission" date="2020-11" db="EMBL/GenBank/DDBJ databases">
        <title>Sequencing the genomes of 1000 actinobacteria strains.</title>
        <authorList>
            <person name="Klenk H.-P."/>
        </authorList>
    </citation>
    <scope>NUCLEOTIDE SEQUENCE</scope>
    <source>
        <strain evidence="10">DSM 45356</strain>
    </source>
</reference>
<evidence type="ECO:0000313" key="11">
    <source>
        <dbReference type="Proteomes" id="UP000622552"/>
    </source>
</evidence>
<feature type="transmembrane region" description="Helical" evidence="9">
    <location>
        <begin position="219"/>
        <end position="242"/>
    </location>
</feature>
<comment type="caution">
    <text evidence="10">The sequence shown here is derived from an EMBL/GenBank/DDBJ whole genome shotgun (WGS) entry which is preliminary data.</text>
</comment>
<dbReference type="EMBL" id="JADOUF010000001">
    <property type="protein sequence ID" value="MBG6138258.1"/>
    <property type="molecule type" value="Genomic_DNA"/>
</dbReference>
<organism evidence="10 11">
    <name type="scientific">Longispora fulva</name>
    <dbReference type="NCBI Taxonomy" id="619741"/>
    <lineage>
        <taxon>Bacteria</taxon>
        <taxon>Bacillati</taxon>
        <taxon>Actinomycetota</taxon>
        <taxon>Actinomycetes</taxon>
        <taxon>Micromonosporales</taxon>
        <taxon>Micromonosporaceae</taxon>
        <taxon>Longispora</taxon>
    </lineage>
</organism>
<evidence type="ECO:0000256" key="7">
    <source>
        <dbReference type="ARBA" id="ARBA00043987"/>
    </source>
</evidence>
<dbReference type="RefSeq" id="WP_233473053.1">
    <property type="nucleotide sequence ID" value="NZ_JADOUF010000001.1"/>
</dbReference>
<feature type="transmembrane region" description="Helical" evidence="9">
    <location>
        <begin position="482"/>
        <end position="502"/>
    </location>
</feature>
<feature type="transmembrane region" description="Helical" evidence="9">
    <location>
        <begin position="392"/>
        <end position="415"/>
    </location>
</feature>
<evidence type="ECO:0000256" key="3">
    <source>
        <dbReference type="ARBA" id="ARBA00022679"/>
    </source>
</evidence>
<feature type="transmembrane region" description="Helical" evidence="9">
    <location>
        <begin position="323"/>
        <end position="352"/>
    </location>
</feature>
<feature type="transmembrane region" description="Helical" evidence="9">
    <location>
        <begin position="47"/>
        <end position="64"/>
    </location>
</feature>
<comment type="subcellular location">
    <subcellularLocation>
        <location evidence="1">Membrane</location>
        <topology evidence="1">Multi-pass membrane protein</topology>
    </subcellularLocation>
</comment>
<dbReference type="GO" id="GO:0016757">
    <property type="term" value="F:glycosyltransferase activity"/>
    <property type="evidence" value="ECO:0007669"/>
    <property type="project" value="UniProtKB-KW"/>
</dbReference>
<protein>
    <submittedName>
        <fullName evidence="10">Alpha-1,6-mannosyltransferase</fullName>
        <ecNumber evidence="10">2.4.1.-</ecNumber>
    </submittedName>
</protein>
<evidence type="ECO:0000256" key="1">
    <source>
        <dbReference type="ARBA" id="ARBA00004141"/>
    </source>
</evidence>
<feature type="transmembrane region" description="Helical" evidence="9">
    <location>
        <begin position="182"/>
        <end position="199"/>
    </location>
</feature>
<dbReference type="Proteomes" id="UP000622552">
    <property type="component" value="Unassembled WGS sequence"/>
</dbReference>
<feature type="region of interest" description="Disordered" evidence="8">
    <location>
        <begin position="421"/>
        <end position="440"/>
    </location>
</feature>
<proteinExistence type="inferred from homology"/>
<name>A0A8J7GCX8_9ACTN</name>
<feature type="compositionally biased region" description="Low complexity" evidence="8">
    <location>
        <begin position="421"/>
        <end position="433"/>
    </location>
</feature>
<dbReference type="NCBIfam" id="NF038066">
    <property type="entry name" value="MptB"/>
    <property type="match status" value="1"/>
</dbReference>
<evidence type="ECO:0000256" key="5">
    <source>
        <dbReference type="ARBA" id="ARBA00022989"/>
    </source>
</evidence>
<keyword evidence="3 10" id="KW-0808">Transferase</keyword>
<dbReference type="Pfam" id="PF26314">
    <property type="entry name" value="MptA_B_family"/>
    <property type="match status" value="1"/>
</dbReference>
<comment type="similarity">
    <text evidence="7">Belongs to the MptA/B family.</text>
</comment>
<evidence type="ECO:0000256" key="4">
    <source>
        <dbReference type="ARBA" id="ARBA00022692"/>
    </source>
</evidence>
<keyword evidence="2 10" id="KW-0328">Glycosyltransferase</keyword>
<feature type="transmembrane region" description="Helical" evidence="9">
    <location>
        <begin position="364"/>
        <end position="380"/>
    </location>
</feature>
<keyword evidence="6 9" id="KW-0472">Membrane</keyword>
<feature type="transmembrane region" description="Helical" evidence="9">
    <location>
        <begin position="154"/>
        <end position="175"/>
    </location>
</feature>
<keyword evidence="5 9" id="KW-1133">Transmembrane helix</keyword>
<dbReference type="AlphaFoldDB" id="A0A8J7GCX8"/>
<feature type="compositionally biased region" description="Low complexity" evidence="8">
    <location>
        <begin position="292"/>
        <end position="306"/>
    </location>
</feature>
<evidence type="ECO:0000256" key="8">
    <source>
        <dbReference type="SAM" id="MobiDB-lite"/>
    </source>
</evidence>
<feature type="region of interest" description="Disordered" evidence="8">
    <location>
        <begin position="292"/>
        <end position="311"/>
    </location>
</feature>
<evidence type="ECO:0000313" key="10">
    <source>
        <dbReference type="EMBL" id="MBG6138258.1"/>
    </source>
</evidence>
<dbReference type="GO" id="GO:0016020">
    <property type="term" value="C:membrane"/>
    <property type="evidence" value="ECO:0007669"/>
    <property type="project" value="UniProtKB-SubCell"/>
</dbReference>
<keyword evidence="4 9" id="KW-0812">Transmembrane</keyword>
<gene>
    <name evidence="10" type="ORF">IW245_004452</name>
</gene>
<dbReference type="InterPro" id="IPR049829">
    <property type="entry name" value="MptA/B-like"/>
</dbReference>
<evidence type="ECO:0000256" key="2">
    <source>
        <dbReference type="ARBA" id="ARBA00022676"/>
    </source>
</evidence>
<sequence>MRISRYTGLLGAVALAVAGYLGGALPHADLRSTVPGILGYPRTAGAVVLYAAGVGLLSWAWLRLAGPARLGRAGSPARPGWEGLSVRWVLVTAGLWALPLLLAPPLASRDAYAYACQGATYAAGHSPYAEGVAALPCPWVDTVSFIWRDTPAPYGPGFVVLAGAAAALAGGSLLAALGWLRLIALAGALLIAWRAPALARACGTDPGRALWLGLAAPLVGIHLVSGAHNDGLMIGLVVAALAAATRARPGWRGVLVVGALLGLALAIKVTAVVVLPFAALLLAGPLRDPATTEAGTPAEAATPAGDEPGGRVQSRIGAPVGRVLGFGVGLAGVSAVVLWFVSLATTLGFGWVDGLVSSGDSRQWTSLPTGVGFAIDYLFLPAGHTAVPVTRALGIGVLGIVLVALFVRTAGWGGLPWGARQGRGAERPGPAGPRRTDPATPRRVVAAAGWALGCTVLLAPVFHPWYALWPLTLLAVADWRRWLGWVATGLAFLILPDGFNLARVTKLPGALLMAALAGVLLWRVLRTAVGTRVGLLRNR</sequence>
<feature type="transmembrane region" description="Helical" evidence="9">
    <location>
        <begin position="444"/>
        <end position="462"/>
    </location>
</feature>
<feature type="transmembrane region" description="Helical" evidence="9">
    <location>
        <begin position="84"/>
        <end position="102"/>
    </location>
</feature>
<accession>A0A8J7GCX8</accession>
<evidence type="ECO:0000256" key="9">
    <source>
        <dbReference type="SAM" id="Phobius"/>
    </source>
</evidence>
<feature type="transmembrane region" description="Helical" evidence="9">
    <location>
        <begin position="509"/>
        <end position="525"/>
    </location>
</feature>
<feature type="transmembrane region" description="Helical" evidence="9">
    <location>
        <begin position="254"/>
        <end position="283"/>
    </location>
</feature>
<keyword evidence="11" id="KW-1185">Reference proteome</keyword>
<dbReference type="EC" id="2.4.1.-" evidence="10"/>